<evidence type="ECO:0000259" key="3">
    <source>
        <dbReference type="Pfam" id="PF04536"/>
    </source>
</evidence>
<keyword evidence="1" id="KW-0812">Transmembrane</keyword>
<dbReference type="EMBL" id="QXDC01000003">
    <property type="protein sequence ID" value="RIA43641.1"/>
    <property type="molecule type" value="Genomic_DNA"/>
</dbReference>
<keyword evidence="5" id="KW-1185">Reference proteome</keyword>
<name>A0A397PDE6_9SPHN</name>
<comment type="caution">
    <text evidence="4">The sequence shown here is derived from an EMBL/GenBank/DDBJ whole genome shotgun (WGS) entry which is preliminary data.</text>
</comment>
<dbReference type="Proteomes" id="UP000266568">
    <property type="component" value="Unassembled WGS sequence"/>
</dbReference>
<keyword evidence="2" id="KW-0732">Signal</keyword>
<keyword evidence="1" id="KW-0472">Membrane</keyword>
<dbReference type="PANTHER" id="PTHR30373:SF2">
    <property type="entry name" value="UPF0603 PROTEIN YGCG"/>
    <property type="match status" value="1"/>
</dbReference>
<feature type="signal peptide" evidence="2">
    <location>
        <begin position="1"/>
        <end position="22"/>
    </location>
</feature>
<dbReference type="RefSeq" id="WP_119035474.1">
    <property type="nucleotide sequence ID" value="NZ_QXDC01000003.1"/>
</dbReference>
<organism evidence="4 5">
    <name type="scientific">Hephaestia caeni</name>
    <dbReference type="NCBI Taxonomy" id="645617"/>
    <lineage>
        <taxon>Bacteria</taxon>
        <taxon>Pseudomonadati</taxon>
        <taxon>Pseudomonadota</taxon>
        <taxon>Alphaproteobacteria</taxon>
        <taxon>Sphingomonadales</taxon>
        <taxon>Sphingomonadaceae</taxon>
        <taxon>Hephaestia</taxon>
    </lineage>
</organism>
<proteinExistence type="predicted"/>
<evidence type="ECO:0000256" key="2">
    <source>
        <dbReference type="SAM" id="SignalP"/>
    </source>
</evidence>
<dbReference type="AlphaFoldDB" id="A0A397PDE6"/>
<dbReference type="PROSITE" id="PS51257">
    <property type="entry name" value="PROKAR_LIPOPROTEIN"/>
    <property type="match status" value="1"/>
</dbReference>
<protein>
    <recommendedName>
        <fullName evidence="3">TPM domain-containing protein</fullName>
    </recommendedName>
</protein>
<dbReference type="OrthoDB" id="9810918at2"/>
<dbReference type="PANTHER" id="PTHR30373">
    <property type="entry name" value="UPF0603 PROTEIN YGCG"/>
    <property type="match status" value="1"/>
</dbReference>
<gene>
    <name evidence="4" type="ORF">DFR49_1867</name>
</gene>
<sequence length="266" mass="27899">MKWLYLILLGVLLSCTGTFAHAQTFPALSGRVVDTADLLDPAQEAQLTQLSEQIEQASSRQFVVATVPDLQGYPIEDYGYKLGRAWKIGQEGANNGILLLVAPNERKVRIEVGYGLEPIMTDALSSVIINQAILPRFRDGDMAGGIIAGADAIGEQMKLPLEAAEQRAQQVVNERGDSDDGGGFFVAIFWMCILFFVIFPTIFGHARGRRHRGGLGSVWVWGPILSGLSNGSSSGGSSWGGFSGGGGGGFSGGGGSFGGGGASGGW</sequence>
<reference evidence="4 5" key="1">
    <citation type="submission" date="2018-08" db="EMBL/GenBank/DDBJ databases">
        <title>Genomic Encyclopedia of Type Strains, Phase IV (KMG-IV): sequencing the most valuable type-strain genomes for metagenomic binning, comparative biology and taxonomic classification.</title>
        <authorList>
            <person name="Goeker M."/>
        </authorList>
    </citation>
    <scope>NUCLEOTIDE SEQUENCE [LARGE SCALE GENOMIC DNA]</scope>
    <source>
        <strain evidence="4 5">DSM 25527</strain>
    </source>
</reference>
<dbReference type="InterPro" id="IPR007621">
    <property type="entry name" value="TPM_dom"/>
</dbReference>
<dbReference type="Pfam" id="PF04536">
    <property type="entry name" value="TPM_phosphatase"/>
    <property type="match status" value="1"/>
</dbReference>
<keyword evidence="1" id="KW-1133">Transmembrane helix</keyword>
<accession>A0A397PDE6</accession>
<feature type="transmembrane region" description="Helical" evidence="1">
    <location>
        <begin position="182"/>
        <end position="203"/>
    </location>
</feature>
<evidence type="ECO:0000256" key="1">
    <source>
        <dbReference type="SAM" id="Phobius"/>
    </source>
</evidence>
<feature type="chain" id="PRO_5017203488" description="TPM domain-containing protein" evidence="2">
    <location>
        <begin position="23"/>
        <end position="266"/>
    </location>
</feature>
<dbReference type="Gene3D" id="3.10.310.50">
    <property type="match status" value="1"/>
</dbReference>
<evidence type="ECO:0000313" key="5">
    <source>
        <dbReference type="Proteomes" id="UP000266568"/>
    </source>
</evidence>
<evidence type="ECO:0000313" key="4">
    <source>
        <dbReference type="EMBL" id="RIA43641.1"/>
    </source>
</evidence>
<feature type="domain" description="TPM" evidence="3">
    <location>
        <begin position="32"/>
        <end position="155"/>
    </location>
</feature>